<organism evidence="1 2">
    <name type="scientific">Couchioplanes caeruleus subsp. caeruleus</name>
    <dbReference type="NCBI Taxonomy" id="56427"/>
    <lineage>
        <taxon>Bacteria</taxon>
        <taxon>Bacillati</taxon>
        <taxon>Actinomycetota</taxon>
        <taxon>Actinomycetes</taxon>
        <taxon>Micromonosporales</taxon>
        <taxon>Micromonosporaceae</taxon>
        <taxon>Couchioplanes</taxon>
    </lineage>
</organism>
<protein>
    <submittedName>
        <fullName evidence="1">Uncharacterized protein</fullName>
    </submittedName>
</protein>
<dbReference type="AlphaFoldDB" id="A0A1K0FYB0"/>
<evidence type="ECO:0000313" key="1">
    <source>
        <dbReference type="EMBL" id="OJF10058.1"/>
    </source>
</evidence>
<reference evidence="1 2" key="1">
    <citation type="submission" date="2016-09" db="EMBL/GenBank/DDBJ databases">
        <title>Couchioplanes caeruleus draft genome sequence.</title>
        <authorList>
            <person name="Sheehan J."/>
            <person name="Caffrey P."/>
        </authorList>
    </citation>
    <scope>NUCLEOTIDE SEQUENCE [LARGE SCALE GENOMIC DNA]</scope>
    <source>
        <strain evidence="1 2">DSM 43634</strain>
    </source>
</reference>
<gene>
    <name evidence="1" type="ORF">BG844_34295</name>
</gene>
<sequence>MTPLSPEQWRVLNYLHHHKMHTLRPSLLHLRKLQYVGDADLIDLEDRGLITAILGNDEIQRAGLAALMNTTLVARLRLRLSRPGLHTVLDDPGNQIRFTLGAYRTPIRLSTLFVGNTIVIDDVITMQRRRLIAVELLDFGEFELTPDARRCTEIFIVRLTDKGAEYLPR</sequence>
<proteinExistence type="predicted"/>
<dbReference type="EMBL" id="MEIA01000534">
    <property type="protein sequence ID" value="OJF10058.1"/>
    <property type="molecule type" value="Genomic_DNA"/>
</dbReference>
<comment type="caution">
    <text evidence="1">The sequence shown here is derived from an EMBL/GenBank/DDBJ whole genome shotgun (WGS) entry which is preliminary data.</text>
</comment>
<evidence type="ECO:0000313" key="2">
    <source>
        <dbReference type="Proteomes" id="UP000182486"/>
    </source>
</evidence>
<dbReference type="RefSeq" id="WP_071809566.1">
    <property type="nucleotide sequence ID" value="NZ_MEIA01000534.1"/>
</dbReference>
<dbReference type="Proteomes" id="UP000182486">
    <property type="component" value="Unassembled WGS sequence"/>
</dbReference>
<accession>A0A1K0FYB0</accession>
<name>A0A1K0FYB0_9ACTN</name>
<keyword evidence="2" id="KW-1185">Reference proteome</keyword>